<dbReference type="Pfam" id="PF00535">
    <property type="entry name" value="Glycos_transf_2"/>
    <property type="match status" value="1"/>
</dbReference>
<organism evidence="2 3">
    <name type="scientific">Paraburkholderia edwinii</name>
    <dbReference type="NCBI Taxonomy" id="2861782"/>
    <lineage>
        <taxon>Bacteria</taxon>
        <taxon>Pseudomonadati</taxon>
        <taxon>Pseudomonadota</taxon>
        <taxon>Betaproteobacteria</taxon>
        <taxon>Burkholderiales</taxon>
        <taxon>Burkholderiaceae</taxon>
        <taxon>Paraburkholderia</taxon>
    </lineage>
</organism>
<feature type="domain" description="Glycosyltransferase 2-like" evidence="1">
    <location>
        <begin position="8"/>
        <end position="129"/>
    </location>
</feature>
<dbReference type="EMBL" id="CP080096">
    <property type="protein sequence ID" value="QYD73696.1"/>
    <property type="molecule type" value="Genomic_DNA"/>
</dbReference>
<dbReference type="Gene3D" id="3.90.550.10">
    <property type="entry name" value="Spore Coat Polysaccharide Biosynthesis Protein SpsA, Chain A"/>
    <property type="match status" value="1"/>
</dbReference>
<dbReference type="InterPro" id="IPR001173">
    <property type="entry name" value="Glyco_trans_2-like"/>
</dbReference>
<protein>
    <submittedName>
        <fullName evidence="2">Glycosyltransferase</fullName>
    </submittedName>
</protein>
<dbReference type="InterPro" id="IPR029044">
    <property type="entry name" value="Nucleotide-diphossugar_trans"/>
</dbReference>
<keyword evidence="3" id="KW-1185">Reference proteome</keyword>
<dbReference type="PANTHER" id="PTHR22916:SF3">
    <property type="entry name" value="UDP-GLCNAC:BETAGAL BETA-1,3-N-ACETYLGLUCOSAMINYLTRANSFERASE-LIKE PROTEIN 1"/>
    <property type="match status" value="1"/>
</dbReference>
<dbReference type="SUPFAM" id="SSF53448">
    <property type="entry name" value="Nucleotide-diphospho-sugar transferases"/>
    <property type="match status" value="1"/>
</dbReference>
<sequence>MTTETKVSICLPTYQRPDLIVQCLDSCLSQTYPNIEVLIGDDSKDDRTKALIETRYANEPRIRYRKHEPSLKQPRNIASLFARATGDKIVLIHDDDYLAHDCVDRLLRAWTLSPGIDVAFGDQYEVDEAGKIDIEGSARLNVAYFRTAAAQGLQRLPGRTGVIQMLPNNGWMANADLVKRISYKERYGLGCEYVFGTEVCLAARGVYYLKEYVSYYRKTGVSITTATRASLGAATMLAYDFLVHLALPPPLEPARRIALRRMVPIVVSIYSKNGAPLRALRVALTHLYAYRYGLDRRLYFHLARIAVASLKPSHGVPQRAD</sequence>
<reference evidence="2 3" key="1">
    <citation type="submission" date="2021-07" db="EMBL/GenBank/DDBJ databases">
        <title>Paraburkholderia edwinii protects Aspergillus sp. from phenazines by acting as a toxin sponge.</title>
        <authorList>
            <person name="Dahlstrom K.M."/>
            <person name="Newman D.K."/>
        </authorList>
    </citation>
    <scope>NUCLEOTIDE SEQUENCE [LARGE SCALE GENOMIC DNA]</scope>
    <source>
        <strain evidence="2 3">Pe01</strain>
    </source>
</reference>
<gene>
    <name evidence="2" type="ORF">KZJ38_29275</name>
</gene>
<evidence type="ECO:0000259" key="1">
    <source>
        <dbReference type="Pfam" id="PF00535"/>
    </source>
</evidence>
<evidence type="ECO:0000313" key="2">
    <source>
        <dbReference type="EMBL" id="QYD73696.1"/>
    </source>
</evidence>
<dbReference type="PANTHER" id="PTHR22916">
    <property type="entry name" value="GLYCOSYLTRANSFERASE"/>
    <property type="match status" value="1"/>
</dbReference>
<dbReference type="Proteomes" id="UP000826462">
    <property type="component" value="Chromosome 2"/>
</dbReference>
<dbReference type="RefSeq" id="WP_219803549.1">
    <property type="nucleotide sequence ID" value="NZ_CP080096.1"/>
</dbReference>
<name>A0ABX8UYH0_9BURK</name>
<dbReference type="CDD" id="cd00761">
    <property type="entry name" value="Glyco_tranf_GTA_type"/>
    <property type="match status" value="1"/>
</dbReference>
<evidence type="ECO:0000313" key="3">
    <source>
        <dbReference type="Proteomes" id="UP000826462"/>
    </source>
</evidence>
<accession>A0ABX8UYH0</accession>
<proteinExistence type="predicted"/>